<dbReference type="GO" id="GO:0005829">
    <property type="term" value="C:cytosol"/>
    <property type="evidence" value="ECO:0007669"/>
    <property type="project" value="TreeGrafter"/>
</dbReference>
<dbReference type="eggNOG" id="COG3228">
    <property type="taxonomic scope" value="Bacteria"/>
</dbReference>
<dbReference type="Gene3D" id="3.40.390.10">
    <property type="entry name" value="Collagenase (Catalytic Domain)"/>
    <property type="match status" value="1"/>
</dbReference>
<dbReference type="SUPFAM" id="SSF55486">
    <property type="entry name" value="Metalloproteases ('zincins'), catalytic domain"/>
    <property type="match status" value="1"/>
</dbReference>
<dbReference type="HOGENOM" id="CLU_063037_0_1_6"/>
<proteinExistence type="predicted"/>
<sequence>MNILLAFKHWRIKRLLKRFPIKRLIWRRLMREDALFCGLSSVQKAYLRELTTLFIQQKRFRAVQGLELNELMPIKIAAHACLLILELDLDYYQGWRDIILYPDAFMVTSDDMDEAGIVSHQQRVLGGEAWLRGPVVLDWQGFVDDVSQPDLGHNLVIHEFAHKLDMQNGAANGMPPLHPLMKREDWTLAFSQAFENLQLQVERGGVPAIDAYAATEPAEFFAVCSEVFFMAPDQLAEAFPAVYHQLSLFYRQDPLARKTLAVVQ</sequence>
<organism evidence="1 2">
    <name type="scientific">Thiomicrospira cyclica (strain DSM 14477 / JCM 11371 / ALM1)</name>
    <name type="common">Thioalkalimicrobium cyclicum</name>
    <dbReference type="NCBI Taxonomy" id="717773"/>
    <lineage>
        <taxon>Bacteria</taxon>
        <taxon>Pseudomonadati</taxon>
        <taxon>Pseudomonadota</taxon>
        <taxon>Gammaproteobacteria</taxon>
        <taxon>Thiotrichales</taxon>
        <taxon>Piscirickettsiaceae</taxon>
        <taxon>Thiomicrospira</taxon>
    </lineage>
</organism>
<evidence type="ECO:0000313" key="2">
    <source>
        <dbReference type="Proteomes" id="UP000009232"/>
    </source>
</evidence>
<dbReference type="AlphaFoldDB" id="F6DBV9"/>
<dbReference type="GO" id="GO:0004177">
    <property type="term" value="F:aminopeptidase activity"/>
    <property type="evidence" value="ECO:0007669"/>
    <property type="project" value="TreeGrafter"/>
</dbReference>
<evidence type="ECO:0008006" key="3">
    <source>
        <dbReference type="Google" id="ProtNLM"/>
    </source>
</evidence>
<dbReference type="PANTHER" id="PTHR30164:SF2">
    <property type="entry name" value="PROTEIN MTFA"/>
    <property type="match status" value="1"/>
</dbReference>
<gene>
    <name evidence="1" type="ordered locus">Thicy_0573</name>
</gene>
<dbReference type="Pfam" id="PF06167">
    <property type="entry name" value="Peptidase_M90"/>
    <property type="match status" value="1"/>
</dbReference>
<name>F6DBV9_THICA</name>
<keyword evidence="2" id="KW-1185">Reference proteome</keyword>
<dbReference type="GO" id="GO:0008237">
    <property type="term" value="F:metallopeptidase activity"/>
    <property type="evidence" value="ECO:0007669"/>
    <property type="project" value="InterPro"/>
</dbReference>
<dbReference type="CDD" id="cd20169">
    <property type="entry name" value="Peptidase_M90_mtfA"/>
    <property type="match status" value="1"/>
</dbReference>
<dbReference type="FunFam" id="3.40.390.10:FF:000012">
    <property type="entry name" value="Protein MtfA"/>
    <property type="match status" value="1"/>
</dbReference>
<dbReference type="InterPro" id="IPR010384">
    <property type="entry name" value="MtfA_fam"/>
</dbReference>
<dbReference type="InterPro" id="IPR042252">
    <property type="entry name" value="MtfA_N"/>
</dbReference>
<dbReference type="RefSeq" id="WP_013835126.1">
    <property type="nucleotide sequence ID" value="NC_015581.1"/>
</dbReference>
<evidence type="ECO:0000313" key="1">
    <source>
        <dbReference type="EMBL" id="AEG31345.1"/>
    </source>
</evidence>
<protein>
    <recommendedName>
        <fullName evidence="3">Protein MtfA</fullName>
    </recommendedName>
</protein>
<dbReference type="OrthoDB" id="9786424at2"/>
<dbReference type="Proteomes" id="UP000009232">
    <property type="component" value="Chromosome"/>
</dbReference>
<dbReference type="EMBL" id="CP002776">
    <property type="protein sequence ID" value="AEG31345.1"/>
    <property type="molecule type" value="Genomic_DNA"/>
</dbReference>
<accession>F6DBV9</accession>
<dbReference type="KEGG" id="tcy:Thicy_0573"/>
<reference evidence="1 2" key="1">
    <citation type="submission" date="2011-05" db="EMBL/GenBank/DDBJ databases">
        <title>Complete sequence of Thioalkalimicrobium cyclicum ALM1.</title>
        <authorList>
            <consortium name="US DOE Joint Genome Institute"/>
            <person name="Lucas S."/>
            <person name="Han J."/>
            <person name="Lapidus A."/>
            <person name="Cheng J.-F."/>
            <person name="Goodwin L."/>
            <person name="Pitluck S."/>
            <person name="Peters L."/>
            <person name="Mikhailova N."/>
            <person name="Davenport K."/>
            <person name="Han C."/>
            <person name="Tapia R."/>
            <person name="Land M."/>
            <person name="Hauser L."/>
            <person name="Kyrpides N."/>
            <person name="Ivanova N."/>
            <person name="Pagani I."/>
            <person name="Kappler U."/>
            <person name="Woyke T."/>
        </authorList>
    </citation>
    <scope>NUCLEOTIDE SEQUENCE [LARGE SCALE GENOMIC DNA]</scope>
    <source>
        <strain evidence="2">DSM 14477 / JCM 11371 / ALM1</strain>
    </source>
</reference>
<dbReference type="STRING" id="717773.Thicy_0573"/>
<dbReference type="Gene3D" id="1.10.472.150">
    <property type="entry name" value="Glucose-regulated metallo-peptidase M90, N-terminal domain"/>
    <property type="match status" value="1"/>
</dbReference>
<dbReference type="PANTHER" id="PTHR30164">
    <property type="entry name" value="MTFA PEPTIDASE"/>
    <property type="match status" value="1"/>
</dbReference>
<dbReference type="InterPro" id="IPR024079">
    <property type="entry name" value="MetalloPept_cat_dom_sf"/>
</dbReference>